<dbReference type="Proteomes" id="UP000000561">
    <property type="component" value="Chromosome 3"/>
</dbReference>
<dbReference type="OMA" id="MSPCIAT"/>
<feature type="chain" id="PRO_5002239566" evidence="2">
    <location>
        <begin position="29"/>
        <end position="249"/>
    </location>
</feature>
<name>A0A0D1CCE3_MYCMD</name>
<dbReference type="AlphaFoldDB" id="A0A0D1CCE3"/>
<dbReference type="eggNOG" id="ENOG502RDR0">
    <property type="taxonomic scope" value="Eukaryota"/>
</dbReference>
<dbReference type="OrthoDB" id="2553395at2759"/>
<evidence type="ECO:0000313" key="3">
    <source>
        <dbReference type="EMBL" id="KIS70837.1"/>
    </source>
</evidence>
<reference evidence="3 4" key="1">
    <citation type="journal article" date="2006" name="Nature">
        <title>Insights from the genome of the biotrophic fungal plant pathogen Ustilago maydis.</title>
        <authorList>
            <person name="Kamper J."/>
            <person name="Kahmann R."/>
            <person name="Bolker M."/>
            <person name="Ma L.J."/>
            <person name="Brefort T."/>
            <person name="Saville B.J."/>
            <person name="Banuett F."/>
            <person name="Kronstad J.W."/>
            <person name="Gold S.E."/>
            <person name="Muller O."/>
            <person name="Perlin M.H."/>
            <person name="Wosten H.A."/>
            <person name="de Vries R."/>
            <person name="Ruiz-Herrera J."/>
            <person name="Reynaga-Pena C.G."/>
            <person name="Snetselaar K."/>
            <person name="McCann M."/>
            <person name="Perez-Martin J."/>
            <person name="Feldbrugge M."/>
            <person name="Basse C.W."/>
            <person name="Steinberg G."/>
            <person name="Ibeas J.I."/>
            <person name="Holloman W."/>
            <person name="Guzman P."/>
            <person name="Farman M."/>
            <person name="Stajich J.E."/>
            <person name="Sentandreu R."/>
            <person name="Gonzalez-Prieto J.M."/>
            <person name="Kennell J.C."/>
            <person name="Molina L."/>
            <person name="Schirawski J."/>
            <person name="Mendoza-Mendoza A."/>
            <person name="Greilinger D."/>
            <person name="Munch K."/>
            <person name="Rossel N."/>
            <person name="Scherer M."/>
            <person name="Vranes M."/>
            <person name="Ladendorf O."/>
            <person name="Vincon V."/>
            <person name="Fuchs U."/>
            <person name="Sandrock B."/>
            <person name="Meng S."/>
            <person name="Ho E.C."/>
            <person name="Cahill M.J."/>
            <person name="Boyce K.J."/>
            <person name="Klose J."/>
            <person name="Klosterman S.J."/>
            <person name="Deelstra H.J."/>
            <person name="Ortiz-Castellanos L."/>
            <person name="Li W."/>
            <person name="Sanchez-Alonso P."/>
            <person name="Schreier P.H."/>
            <person name="Hauser-Hahn I."/>
            <person name="Vaupel M."/>
            <person name="Koopmann E."/>
            <person name="Friedrich G."/>
            <person name="Voss H."/>
            <person name="Schluter T."/>
            <person name="Margolis J."/>
            <person name="Platt D."/>
            <person name="Swimmer C."/>
            <person name="Gnirke A."/>
            <person name="Chen F."/>
            <person name="Vysotskaia V."/>
            <person name="Mannhaupt G."/>
            <person name="Guldener U."/>
            <person name="Munsterkotter M."/>
            <person name="Haase D."/>
            <person name="Oesterheld M."/>
            <person name="Mewes H.W."/>
            <person name="Mauceli E.W."/>
            <person name="DeCaprio D."/>
            <person name="Wade C.M."/>
            <person name="Butler J."/>
            <person name="Young S."/>
            <person name="Jaffe D.B."/>
            <person name="Calvo S."/>
            <person name="Nusbaum C."/>
            <person name="Galagan J."/>
            <person name="Birren B.W."/>
        </authorList>
    </citation>
    <scope>NUCLEOTIDE SEQUENCE [LARGE SCALE GENOMIC DNA]</scope>
    <source>
        <strain evidence="4">DSM 14603 / FGSC 9021 / UM521</strain>
    </source>
</reference>
<proteinExistence type="predicted"/>
<feature type="signal peptide" evidence="2">
    <location>
        <begin position="1"/>
        <end position="28"/>
    </location>
</feature>
<dbReference type="KEGG" id="uma:UMAG_01985"/>
<dbReference type="VEuPathDB" id="FungiDB:UMAG_01985"/>
<gene>
    <name evidence="3" type="ORF">UMAG_01985</name>
</gene>
<evidence type="ECO:0000256" key="2">
    <source>
        <dbReference type="SAM" id="SignalP"/>
    </source>
</evidence>
<organism evidence="3 4">
    <name type="scientific">Mycosarcoma maydis</name>
    <name type="common">Corn smut fungus</name>
    <name type="synonym">Ustilago maydis</name>
    <dbReference type="NCBI Taxonomy" id="5270"/>
    <lineage>
        <taxon>Eukaryota</taxon>
        <taxon>Fungi</taxon>
        <taxon>Dikarya</taxon>
        <taxon>Basidiomycota</taxon>
        <taxon>Ustilaginomycotina</taxon>
        <taxon>Ustilaginomycetes</taxon>
        <taxon>Ustilaginales</taxon>
        <taxon>Ustilaginaceae</taxon>
        <taxon>Mycosarcoma</taxon>
    </lineage>
</organism>
<keyword evidence="4" id="KW-1185">Reference proteome</keyword>
<protein>
    <submittedName>
        <fullName evidence="3">Uncharacterized protein</fullName>
    </submittedName>
</protein>
<dbReference type="InParanoid" id="A0A0D1CCE3"/>
<evidence type="ECO:0000256" key="1">
    <source>
        <dbReference type="SAM" id="MobiDB-lite"/>
    </source>
</evidence>
<feature type="compositionally biased region" description="Polar residues" evidence="1">
    <location>
        <begin position="175"/>
        <end position="185"/>
    </location>
</feature>
<feature type="compositionally biased region" description="Basic and acidic residues" evidence="1">
    <location>
        <begin position="115"/>
        <end position="140"/>
    </location>
</feature>
<sequence length="249" mass="26153">MRTKSVDWCINLVQVLTWLLAAMSPCIATLLNNNGVESAERLLQSASDRSTHPLSATHVVQVVAKAPETLKLGTDDFLGTGLKRKSVAGAYGTTAAVSLGAVAIGYQTLNYRSKNRDAATKAAKDERVREAICSEKRRSADATGPKSMNNDSQSSGPMSIASSSPVPSASEPSRHSSVNVEASQSEAPVIGLGAVRASTAYAYPPSRALSRLDRRARLSDATLNTIEDYNKMIGATEAIASGTIAITSA</sequence>
<feature type="region of interest" description="Disordered" evidence="1">
    <location>
        <begin position="115"/>
        <end position="185"/>
    </location>
</feature>
<keyword evidence="2" id="KW-0732">Signal</keyword>
<dbReference type="EMBL" id="CM003142">
    <property type="protein sequence ID" value="KIS70837.1"/>
    <property type="molecule type" value="Genomic_DNA"/>
</dbReference>
<dbReference type="GeneID" id="23562845"/>
<accession>A0A0D1CCE3</accession>
<evidence type="ECO:0000313" key="4">
    <source>
        <dbReference type="Proteomes" id="UP000000561"/>
    </source>
</evidence>
<dbReference type="RefSeq" id="XP_011387899.1">
    <property type="nucleotide sequence ID" value="XM_011389597.1"/>
</dbReference>
<feature type="compositionally biased region" description="Low complexity" evidence="1">
    <location>
        <begin position="152"/>
        <end position="171"/>
    </location>
</feature>